<name>A0A1X7SDP9_AMPQE</name>
<feature type="compositionally biased region" description="Basic and acidic residues" evidence="1">
    <location>
        <begin position="45"/>
        <end position="54"/>
    </location>
</feature>
<accession>A0A1X7SDP9</accession>
<evidence type="ECO:0000256" key="1">
    <source>
        <dbReference type="SAM" id="MobiDB-lite"/>
    </source>
</evidence>
<feature type="region of interest" description="Disordered" evidence="1">
    <location>
        <begin position="16"/>
        <end position="54"/>
    </location>
</feature>
<sequence>MLFPLTLNIEIHSSKGAAKLAKRRNYGRETDYSAKRKKFTKPTGGKKDNRQMVR</sequence>
<dbReference type="EnsemblMetazoa" id="Aqu2.1.00198_001">
    <property type="protein sequence ID" value="Aqu2.1.00198_001"/>
    <property type="gene ID" value="Aqu2.1.00198"/>
</dbReference>
<dbReference type="InParanoid" id="A0A1X7SDP9"/>
<proteinExistence type="predicted"/>
<dbReference type="AlphaFoldDB" id="A0A1X7SDP9"/>
<reference evidence="2" key="1">
    <citation type="submission" date="2017-05" db="UniProtKB">
        <authorList>
            <consortium name="EnsemblMetazoa"/>
        </authorList>
    </citation>
    <scope>IDENTIFICATION</scope>
</reference>
<organism evidence="2">
    <name type="scientific">Amphimedon queenslandica</name>
    <name type="common">Sponge</name>
    <dbReference type="NCBI Taxonomy" id="400682"/>
    <lineage>
        <taxon>Eukaryota</taxon>
        <taxon>Metazoa</taxon>
        <taxon>Porifera</taxon>
        <taxon>Demospongiae</taxon>
        <taxon>Heteroscleromorpha</taxon>
        <taxon>Haplosclerida</taxon>
        <taxon>Niphatidae</taxon>
        <taxon>Amphimedon</taxon>
    </lineage>
</organism>
<evidence type="ECO:0000313" key="2">
    <source>
        <dbReference type="EnsemblMetazoa" id="Aqu2.1.00198_001"/>
    </source>
</evidence>
<protein>
    <submittedName>
        <fullName evidence="2">Uncharacterized protein</fullName>
    </submittedName>
</protein>
<dbReference type="OrthoDB" id="10259640at2759"/>